<feature type="compositionally biased region" description="Acidic residues" evidence="2">
    <location>
        <begin position="105"/>
        <end position="160"/>
    </location>
</feature>
<feature type="domain" description="FHA" evidence="3">
    <location>
        <begin position="226"/>
        <end position="276"/>
    </location>
</feature>
<evidence type="ECO:0000313" key="4">
    <source>
        <dbReference type="EMBL" id="MFB9730834.1"/>
    </source>
</evidence>
<feature type="region of interest" description="Disordered" evidence="2">
    <location>
        <begin position="31"/>
        <end position="52"/>
    </location>
</feature>
<dbReference type="Proteomes" id="UP001589613">
    <property type="component" value="Unassembled WGS sequence"/>
</dbReference>
<dbReference type="InterPro" id="IPR025874">
    <property type="entry name" value="DZR"/>
</dbReference>
<accession>A0ABV5UZ60</accession>
<comment type="caution">
    <text evidence="4">The sequence shown here is derived from an EMBL/GenBank/DDBJ whole genome shotgun (WGS) entry which is preliminary data.</text>
</comment>
<dbReference type="CDD" id="cd00060">
    <property type="entry name" value="FHA"/>
    <property type="match status" value="1"/>
</dbReference>
<feature type="compositionally biased region" description="Low complexity" evidence="2">
    <location>
        <begin position="92"/>
        <end position="104"/>
    </location>
</feature>
<keyword evidence="5" id="KW-1185">Reference proteome</keyword>
<keyword evidence="1" id="KW-0597">Phosphoprotein</keyword>
<dbReference type="PROSITE" id="PS50006">
    <property type="entry name" value="FHA_DOMAIN"/>
    <property type="match status" value="1"/>
</dbReference>
<reference evidence="4 5" key="1">
    <citation type="submission" date="2024-09" db="EMBL/GenBank/DDBJ databases">
        <authorList>
            <person name="Sun Q."/>
            <person name="Mori K."/>
        </authorList>
    </citation>
    <scope>NUCLEOTIDE SEQUENCE [LARGE SCALE GENOMIC DNA]</scope>
    <source>
        <strain evidence="4 5">JCM 12763</strain>
    </source>
</reference>
<evidence type="ECO:0000259" key="3">
    <source>
        <dbReference type="PROSITE" id="PS50006"/>
    </source>
</evidence>
<evidence type="ECO:0000256" key="2">
    <source>
        <dbReference type="SAM" id="MobiDB-lite"/>
    </source>
</evidence>
<evidence type="ECO:0000313" key="5">
    <source>
        <dbReference type="Proteomes" id="UP001589613"/>
    </source>
</evidence>
<dbReference type="InterPro" id="IPR000253">
    <property type="entry name" value="FHA_dom"/>
</dbReference>
<dbReference type="SMART" id="SM00240">
    <property type="entry name" value="FHA"/>
    <property type="match status" value="1"/>
</dbReference>
<protein>
    <submittedName>
        <fullName evidence="4">FHA domain-containing protein</fullName>
    </submittedName>
</protein>
<organism evidence="4 5">
    <name type="scientific">Ornithinimicrobium kibberense</name>
    <dbReference type="NCBI Taxonomy" id="282060"/>
    <lineage>
        <taxon>Bacteria</taxon>
        <taxon>Bacillati</taxon>
        <taxon>Actinomycetota</taxon>
        <taxon>Actinomycetes</taxon>
        <taxon>Micrococcales</taxon>
        <taxon>Ornithinimicrobiaceae</taxon>
        <taxon>Ornithinimicrobium</taxon>
    </lineage>
</organism>
<proteinExistence type="predicted"/>
<dbReference type="SUPFAM" id="SSF49879">
    <property type="entry name" value="SMAD/FHA domain"/>
    <property type="match status" value="1"/>
</dbReference>
<evidence type="ECO:0000256" key="1">
    <source>
        <dbReference type="ARBA" id="ARBA00022553"/>
    </source>
</evidence>
<dbReference type="InterPro" id="IPR008984">
    <property type="entry name" value="SMAD_FHA_dom_sf"/>
</dbReference>
<feature type="region of interest" description="Disordered" evidence="2">
    <location>
        <begin position="86"/>
        <end position="184"/>
    </location>
</feature>
<dbReference type="Pfam" id="PF00498">
    <property type="entry name" value="FHA"/>
    <property type="match status" value="1"/>
</dbReference>
<name>A0ABV5UZ60_9MICO</name>
<dbReference type="Gene3D" id="2.60.200.20">
    <property type="match status" value="1"/>
</dbReference>
<dbReference type="Pfam" id="PF12773">
    <property type="entry name" value="DZR"/>
    <property type="match status" value="1"/>
</dbReference>
<gene>
    <name evidence="4" type="ORF">ACFFN0_02120</name>
</gene>
<dbReference type="EMBL" id="JBHMAX010000005">
    <property type="protein sequence ID" value="MFB9730834.1"/>
    <property type="molecule type" value="Genomic_DNA"/>
</dbReference>
<sequence>MSARCPEGHLSEAMDYCDVCGTPMDAPAGAGMPSAPAPGGGGFDLGPSAPAPAPAPATITCPHCGATNVEEALFCEACGYDFTTGTPPMDGPAPEVEGPGPESPVQEEVEPPEDEPEQSGEEQEREVEEVEGEEVEGEEVEGEEVEAAAPEPEPEADPGPEPEPTPAEPAPRAHRAPRHTPPSRELADAWVVEIWVDPDWYAVQQTDETCPSAGVPDVVLLTRSSALVGRPSSSLAARPEIDAGGDSAVSRRHAQLSSDGQRWWIEDLGSSNGTFVGTVGEPLPTTPLTPGQRVEIDRDDRIFVGAWTRLALRHATEAEKQGRG</sequence>
<dbReference type="RefSeq" id="WP_377465549.1">
    <property type="nucleotide sequence ID" value="NZ_JBHMAX010000005.1"/>
</dbReference>